<evidence type="ECO:0000256" key="1">
    <source>
        <dbReference type="SAM" id="MobiDB-lite"/>
    </source>
</evidence>
<reference evidence="3" key="2">
    <citation type="submission" date="2015-02" db="UniProtKB">
        <authorList>
            <consortium name="EnsemblMetazoa"/>
        </authorList>
    </citation>
    <scope>IDENTIFICATION</scope>
</reference>
<evidence type="ECO:0000313" key="3">
    <source>
        <dbReference type="EnsemblMetazoa" id="SMAR004408-PA"/>
    </source>
</evidence>
<dbReference type="AlphaFoldDB" id="T1ITG2"/>
<accession>T1ITG2</accession>
<name>T1ITG2_STRMM</name>
<reference evidence="4" key="1">
    <citation type="submission" date="2011-05" db="EMBL/GenBank/DDBJ databases">
        <authorList>
            <person name="Richards S.R."/>
            <person name="Qu J."/>
            <person name="Jiang H."/>
            <person name="Jhangiani S.N."/>
            <person name="Agravi P."/>
            <person name="Goodspeed R."/>
            <person name="Gross S."/>
            <person name="Mandapat C."/>
            <person name="Jackson L."/>
            <person name="Mathew T."/>
            <person name="Pu L."/>
            <person name="Thornton R."/>
            <person name="Saada N."/>
            <person name="Wilczek-Boney K.B."/>
            <person name="Lee S."/>
            <person name="Kovar C."/>
            <person name="Wu Y."/>
            <person name="Scherer S.E."/>
            <person name="Worley K.C."/>
            <person name="Muzny D.M."/>
            <person name="Gibbs R."/>
        </authorList>
    </citation>
    <scope>NUCLEOTIDE SEQUENCE</scope>
    <source>
        <strain evidence="4">Brora</strain>
    </source>
</reference>
<dbReference type="SUPFAM" id="SSF54695">
    <property type="entry name" value="POZ domain"/>
    <property type="match status" value="1"/>
</dbReference>
<dbReference type="PANTHER" id="PTHR45632">
    <property type="entry name" value="LD33804P"/>
    <property type="match status" value="1"/>
</dbReference>
<dbReference type="eggNOG" id="KOG4441">
    <property type="taxonomic scope" value="Eukaryota"/>
</dbReference>
<feature type="region of interest" description="Disordered" evidence="1">
    <location>
        <begin position="248"/>
        <end position="305"/>
    </location>
</feature>
<dbReference type="Pfam" id="PF00651">
    <property type="entry name" value="BTB"/>
    <property type="match status" value="1"/>
</dbReference>
<dbReference type="Proteomes" id="UP000014500">
    <property type="component" value="Unassembled WGS sequence"/>
</dbReference>
<sequence>MDKRLSSTAIKMEELRQQQICTDIAMHCEGGVVLAHQCVLIASCPYFEKMFTIDMSEKNTGCVNFKSISKNVIETIVKYLYTAQMPTLDDDFSFSRQLISTSHTMELQDLLINCWKQITNNLNAEKFARLWAVAIEFDLEKEGSIEKYAKNNMKEISEKANVHDLTQIQITRLIQSVDQKQFCNECVRCILKWNSNCSVIREEISVQLLQKLDLSHLDDVTLYHLLQNFRSNEKKETIENVLTREAVSRLPKTPKGQKPTSTPGKATAQRRVTSTYPIKPQFNFPSGSNVAPNRTDLSSSECRTN</sequence>
<dbReference type="EMBL" id="JH431483">
    <property type="status" value="NOT_ANNOTATED_CDS"/>
    <property type="molecule type" value="Genomic_DNA"/>
</dbReference>
<organism evidence="3 4">
    <name type="scientific">Strigamia maritima</name>
    <name type="common">European centipede</name>
    <name type="synonym">Geophilus maritimus</name>
    <dbReference type="NCBI Taxonomy" id="126957"/>
    <lineage>
        <taxon>Eukaryota</taxon>
        <taxon>Metazoa</taxon>
        <taxon>Ecdysozoa</taxon>
        <taxon>Arthropoda</taxon>
        <taxon>Myriapoda</taxon>
        <taxon>Chilopoda</taxon>
        <taxon>Pleurostigmophora</taxon>
        <taxon>Geophilomorpha</taxon>
        <taxon>Linotaeniidae</taxon>
        <taxon>Strigamia</taxon>
    </lineage>
</organism>
<feature type="domain" description="BTB" evidence="2">
    <location>
        <begin position="22"/>
        <end position="89"/>
    </location>
</feature>
<proteinExistence type="predicted"/>
<dbReference type="EnsemblMetazoa" id="SMAR004408-RA">
    <property type="protein sequence ID" value="SMAR004408-PA"/>
    <property type="gene ID" value="SMAR004408"/>
</dbReference>
<dbReference type="HOGENOM" id="CLU_977682_0_0_1"/>
<dbReference type="InterPro" id="IPR000210">
    <property type="entry name" value="BTB/POZ_dom"/>
</dbReference>
<dbReference type="PhylomeDB" id="T1ITG2"/>
<dbReference type="CDD" id="cd18186">
    <property type="entry name" value="BTB_POZ_ZBTB_KLHL-like"/>
    <property type="match status" value="1"/>
</dbReference>
<feature type="compositionally biased region" description="Polar residues" evidence="1">
    <location>
        <begin position="283"/>
        <end position="305"/>
    </location>
</feature>
<evidence type="ECO:0000259" key="2">
    <source>
        <dbReference type="PROSITE" id="PS50097"/>
    </source>
</evidence>
<dbReference type="SMART" id="SM00225">
    <property type="entry name" value="BTB"/>
    <property type="match status" value="1"/>
</dbReference>
<protein>
    <recommendedName>
        <fullName evidence="2">BTB domain-containing protein</fullName>
    </recommendedName>
</protein>
<dbReference type="Gene3D" id="3.30.710.10">
    <property type="entry name" value="Potassium Channel Kv1.1, Chain A"/>
    <property type="match status" value="1"/>
</dbReference>
<evidence type="ECO:0000313" key="4">
    <source>
        <dbReference type="Proteomes" id="UP000014500"/>
    </source>
</evidence>
<keyword evidence="4" id="KW-1185">Reference proteome</keyword>
<dbReference type="InterPro" id="IPR011333">
    <property type="entry name" value="SKP1/BTB/POZ_sf"/>
</dbReference>
<feature type="compositionally biased region" description="Polar residues" evidence="1">
    <location>
        <begin position="258"/>
        <end position="276"/>
    </location>
</feature>
<dbReference type="PROSITE" id="PS50097">
    <property type="entry name" value="BTB"/>
    <property type="match status" value="1"/>
</dbReference>